<accession>A0ABM9GHB3</accession>
<reference evidence="2 3" key="1">
    <citation type="submission" date="2022-07" db="EMBL/GenBank/DDBJ databases">
        <authorList>
            <person name="Criscuolo A."/>
        </authorList>
    </citation>
    <scope>NUCLEOTIDE SEQUENCE [LARGE SCALE GENOMIC DNA]</scope>
    <source>
        <strain evidence="3">CIP 111951</strain>
    </source>
</reference>
<evidence type="ECO:0000313" key="3">
    <source>
        <dbReference type="Proteomes" id="UP001152485"/>
    </source>
</evidence>
<dbReference type="Proteomes" id="UP001152485">
    <property type="component" value="Unassembled WGS sequence"/>
</dbReference>
<evidence type="ECO:0000313" key="2">
    <source>
        <dbReference type="EMBL" id="CAH9057615.1"/>
    </source>
</evidence>
<keyword evidence="1" id="KW-1133">Transmembrane helix</keyword>
<dbReference type="EMBL" id="CAMAPD010000006">
    <property type="protein sequence ID" value="CAH9057615.1"/>
    <property type="molecule type" value="Genomic_DNA"/>
</dbReference>
<keyword evidence="1" id="KW-0472">Membrane</keyword>
<comment type="caution">
    <text evidence="2">The sequence shown here is derived from an EMBL/GenBank/DDBJ whole genome shotgun (WGS) entry which is preliminary data.</text>
</comment>
<feature type="transmembrane region" description="Helical" evidence="1">
    <location>
        <begin position="39"/>
        <end position="56"/>
    </location>
</feature>
<protein>
    <recommendedName>
        <fullName evidence="4">ABC3 transporter permease protein domain-containing protein</fullName>
    </recommendedName>
</protein>
<evidence type="ECO:0008006" key="4">
    <source>
        <dbReference type="Google" id="ProtNLM"/>
    </source>
</evidence>
<gene>
    <name evidence="2" type="ORF">PSECIP111951_01704</name>
</gene>
<feature type="transmembrane region" description="Helical" evidence="1">
    <location>
        <begin position="5"/>
        <end position="27"/>
    </location>
</feature>
<proteinExistence type="predicted"/>
<sequence length="74" mass="8034">MLESFIICSVGVLIGITFSIIINVYLINTLSISPVPVSYLFIGALCMWFISQLATMQPVIQASRISPAIVTRSA</sequence>
<evidence type="ECO:0000256" key="1">
    <source>
        <dbReference type="SAM" id="Phobius"/>
    </source>
</evidence>
<name>A0ABM9GHB3_9GAMM</name>
<organism evidence="2 3">
    <name type="scientific">Pseudoalteromonas holothuriae</name>
    <dbReference type="NCBI Taxonomy" id="2963714"/>
    <lineage>
        <taxon>Bacteria</taxon>
        <taxon>Pseudomonadati</taxon>
        <taxon>Pseudomonadota</taxon>
        <taxon>Gammaproteobacteria</taxon>
        <taxon>Alteromonadales</taxon>
        <taxon>Pseudoalteromonadaceae</taxon>
        <taxon>Pseudoalteromonas</taxon>
    </lineage>
</organism>
<keyword evidence="1" id="KW-0812">Transmembrane</keyword>
<dbReference type="RefSeq" id="WP_261592857.1">
    <property type="nucleotide sequence ID" value="NZ_CAMAPD010000006.1"/>
</dbReference>